<dbReference type="AlphaFoldDB" id="A0A507E0P9"/>
<dbReference type="PANTHER" id="PTHR11071">
    <property type="entry name" value="PEPTIDYL-PROLYL CIS-TRANS ISOMERASE"/>
    <property type="match status" value="1"/>
</dbReference>
<dbReference type="PRINTS" id="PR00153">
    <property type="entry name" value="CSAPPISMRASE"/>
</dbReference>
<dbReference type="InterPro" id="IPR011990">
    <property type="entry name" value="TPR-like_helical_dom_sf"/>
</dbReference>
<reference evidence="9 10" key="1">
    <citation type="journal article" date="2019" name="Sci. Rep.">
        <title>Comparative genomics of chytrid fungi reveal insights into the obligate biotrophic and pathogenic lifestyle of Synchytrium endobioticum.</title>
        <authorList>
            <person name="van de Vossenberg B.T.L.H."/>
            <person name="Warris S."/>
            <person name="Nguyen H.D.T."/>
            <person name="van Gent-Pelzer M.P.E."/>
            <person name="Joly D.L."/>
            <person name="van de Geest H.C."/>
            <person name="Bonants P.J.M."/>
            <person name="Smith D.S."/>
            <person name="Levesque C.A."/>
            <person name="van der Lee T.A.J."/>
        </authorList>
    </citation>
    <scope>NUCLEOTIDE SEQUENCE [LARGE SCALE GENOMIC DNA]</scope>
    <source>
        <strain evidence="9 10">CBS 809.83</strain>
    </source>
</reference>
<gene>
    <name evidence="9" type="ORF">PhCBS80983_g03871</name>
</gene>
<evidence type="ECO:0000256" key="3">
    <source>
        <dbReference type="ARBA" id="ARBA00013194"/>
    </source>
</evidence>
<evidence type="ECO:0000259" key="8">
    <source>
        <dbReference type="PROSITE" id="PS50072"/>
    </source>
</evidence>
<dbReference type="PROSITE" id="PS50072">
    <property type="entry name" value="CSA_PPIASE_2"/>
    <property type="match status" value="1"/>
</dbReference>
<evidence type="ECO:0000256" key="2">
    <source>
        <dbReference type="ARBA" id="ARBA00002388"/>
    </source>
</evidence>
<dbReference type="Pfam" id="PF00160">
    <property type="entry name" value="Pro_isomerase"/>
    <property type="match status" value="1"/>
</dbReference>
<comment type="catalytic activity">
    <reaction evidence="1">
        <text>[protein]-peptidylproline (omega=180) = [protein]-peptidylproline (omega=0)</text>
        <dbReference type="Rhea" id="RHEA:16237"/>
        <dbReference type="Rhea" id="RHEA-COMP:10747"/>
        <dbReference type="Rhea" id="RHEA-COMP:10748"/>
        <dbReference type="ChEBI" id="CHEBI:83833"/>
        <dbReference type="ChEBI" id="CHEBI:83834"/>
        <dbReference type="EC" id="5.2.1.8"/>
    </reaction>
</comment>
<accession>A0A507E0P9</accession>
<dbReference type="SMART" id="SM00028">
    <property type="entry name" value="TPR"/>
    <property type="match status" value="2"/>
</dbReference>
<organism evidence="9 10">
    <name type="scientific">Powellomyces hirtus</name>
    <dbReference type="NCBI Taxonomy" id="109895"/>
    <lineage>
        <taxon>Eukaryota</taxon>
        <taxon>Fungi</taxon>
        <taxon>Fungi incertae sedis</taxon>
        <taxon>Chytridiomycota</taxon>
        <taxon>Chytridiomycota incertae sedis</taxon>
        <taxon>Chytridiomycetes</taxon>
        <taxon>Spizellomycetales</taxon>
        <taxon>Powellomycetaceae</taxon>
        <taxon>Powellomyces</taxon>
    </lineage>
</organism>
<dbReference type="CDD" id="cd01926">
    <property type="entry name" value="cyclophilin_ABH_like"/>
    <property type="match status" value="1"/>
</dbReference>
<keyword evidence="7" id="KW-0413">Isomerase</keyword>
<keyword evidence="6" id="KW-0697">Rotamase</keyword>
<dbReference type="FunFam" id="1.25.40.10:FF:000029">
    <property type="entry name" value="peptidyl-prolyl cis-trans isomerase D"/>
    <property type="match status" value="1"/>
</dbReference>
<name>A0A507E0P9_9FUNG</name>
<sequence length="372" mass="40633">MSQTYFDITIGGAPAGRIVFELYKDTVPKTVENFRALCTGEITSKSRGVKLAYKGSAFHRVIKGFMLQGGDFTAGNGTGGESIYGEKFEDENFTMVHDKPGLLSMANAGPNTNGSQFFITTVPTPHLNGKHVVFGKVIKGMNIVRRIENIPTTSDRPNEEVVIASSGELAEGEPDGVEPAADGDPYEEYPEDMGSEIPADTLLEYATNLKAMGTDRFKKGELAPAAEKYTKAVRYLHALHPSPEDLEELSTEQKKTFFSLKISCLLNTAMCHLKTSQWRPAIAAATTVLELVPTLEKNADLAVTAADRCKALFRRGQALGKVNEHDNALADLHAAHALAPEDKLIQREIAVVQKVVKEKLEKEKKAYAKMFA</sequence>
<dbReference type="GO" id="GO:0042026">
    <property type="term" value="P:protein refolding"/>
    <property type="evidence" value="ECO:0007669"/>
    <property type="project" value="UniProtKB-ARBA"/>
</dbReference>
<dbReference type="InterPro" id="IPR019734">
    <property type="entry name" value="TPR_rpt"/>
</dbReference>
<protein>
    <recommendedName>
        <fullName evidence="3">peptidylprolyl isomerase</fullName>
        <ecNumber evidence="3">5.2.1.8</ecNumber>
    </recommendedName>
</protein>
<dbReference type="Gene3D" id="2.40.100.10">
    <property type="entry name" value="Cyclophilin-like"/>
    <property type="match status" value="1"/>
</dbReference>
<dbReference type="Proteomes" id="UP000318582">
    <property type="component" value="Unassembled WGS sequence"/>
</dbReference>
<keyword evidence="5" id="KW-0802">TPR repeat</keyword>
<dbReference type="GO" id="GO:0005737">
    <property type="term" value="C:cytoplasm"/>
    <property type="evidence" value="ECO:0007669"/>
    <property type="project" value="TreeGrafter"/>
</dbReference>
<dbReference type="EC" id="5.2.1.8" evidence="3"/>
<dbReference type="GO" id="GO:0016018">
    <property type="term" value="F:cyclosporin A binding"/>
    <property type="evidence" value="ECO:0007669"/>
    <property type="project" value="TreeGrafter"/>
</dbReference>
<dbReference type="PANTHER" id="PTHR11071:SF561">
    <property type="entry name" value="PEPTIDYL-PROLYL CIS-TRANS ISOMERASE D-RELATED"/>
    <property type="match status" value="1"/>
</dbReference>
<comment type="function">
    <text evidence="2">PPIases accelerate the folding of proteins. It catalyzes the cis-trans isomerization of proline imidic peptide bonds in oligopeptides.</text>
</comment>
<keyword evidence="10" id="KW-1185">Reference proteome</keyword>
<dbReference type="FunFam" id="2.40.100.10:FF:000022">
    <property type="entry name" value="Peptidyl-prolyl cis-trans isomerase CYP95"/>
    <property type="match status" value="1"/>
</dbReference>
<dbReference type="EMBL" id="QEAQ01000053">
    <property type="protein sequence ID" value="TPX57414.1"/>
    <property type="molecule type" value="Genomic_DNA"/>
</dbReference>
<dbReference type="PROSITE" id="PS00170">
    <property type="entry name" value="CSA_PPIASE_1"/>
    <property type="match status" value="1"/>
</dbReference>
<dbReference type="InterPro" id="IPR029000">
    <property type="entry name" value="Cyclophilin-like_dom_sf"/>
</dbReference>
<evidence type="ECO:0000313" key="10">
    <source>
        <dbReference type="Proteomes" id="UP000318582"/>
    </source>
</evidence>
<keyword evidence="4" id="KW-0677">Repeat</keyword>
<dbReference type="GO" id="GO:0003755">
    <property type="term" value="F:peptidyl-prolyl cis-trans isomerase activity"/>
    <property type="evidence" value="ECO:0007669"/>
    <property type="project" value="UniProtKB-KW"/>
</dbReference>
<dbReference type="STRING" id="109895.A0A507E0P9"/>
<evidence type="ECO:0000256" key="5">
    <source>
        <dbReference type="ARBA" id="ARBA00022803"/>
    </source>
</evidence>
<dbReference type="SUPFAM" id="SSF48452">
    <property type="entry name" value="TPR-like"/>
    <property type="match status" value="1"/>
</dbReference>
<evidence type="ECO:0000256" key="6">
    <source>
        <dbReference type="ARBA" id="ARBA00023110"/>
    </source>
</evidence>
<evidence type="ECO:0000256" key="1">
    <source>
        <dbReference type="ARBA" id="ARBA00000971"/>
    </source>
</evidence>
<feature type="domain" description="PPIase cyclophilin-type" evidence="8">
    <location>
        <begin position="5"/>
        <end position="168"/>
    </location>
</feature>
<comment type="caution">
    <text evidence="9">The sequence shown here is derived from an EMBL/GenBank/DDBJ whole genome shotgun (WGS) entry which is preliminary data.</text>
</comment>
<proteinExistence type="predicted"/>
<evidence type="ECO:0000256" key="4">
    <source>
        <dbReference type="ARBA" id="ARBA00022737"/>
    </source>
</evidence>
<dbReference type="SUPFAM" id="SSF50891">
    <property type="entry name" value="Cyclophilin-like"/>
    <property type="match status" value="1"/>
</dbReference>
<evidence type="ECO:0000256" key="7">
    <source>
        <dbReference type="ARBA" id="ARBA00023235"/>
    </source>
</evidence>
<dbReference type="InterPro" id="IPR020892">
    <property type="entry name" value="Cyclophilin-type_PPIase_CS"/>
</dbReference>
<evidence type="ECO:0000313" key="9">
    <source>
        <dbReference type="EMBL" id="TPX57414.1"/>
    </source>
</evidence>
<dbReference type="InterPro" id="IPR002130">
    <property type="entry name" value="Cyclophilin-type_PPIase_dom"/>
</dbReference>
<dbReference type="Gene3D" id="1.25.40.10">
    <property type="entry name" value="Tetratricopeptide repeat domain"/>
    <property type="match status" value="1"/>
</dbReference>